<dbReference type="Proteomes" id="UP000252558">
    <property type="component" value="Unassembled WGS sequence"/>
</dbReference>
<evidence type="ECO:0000313" key="1">
    <source>
        <dbReference type="EMBL" id="RCU50455.1"/>
    </source>
</evidence>
<dbReference type="InterPro" id="IPR014347">
    <property type="entry name" value="Tautomerase/MIF_sf"/>
</dbReference>
<accession>A0A368NL05</accession>
<gene>
    <name evidence="1" type="ORF">DU002_08510</name>
</gene>
<dbReference type="Gene3D" id="3.30.429.10">
    <property type="entry name" value="Macrophage Migration Inhibitory Factor"/>
    <property type="match status" value="1"/>
</dbReference>
<proteinExistence type="predicted"/>
<organism evidence="1 2">
    <name type="scientific">Corallincola holothuriorum</name>
    <dbReference type="NCBI Taxonomy" id="2282215"/>
    <lineage>
        <taxon>Bacteria</taxon>
        <taxon>Pseudomonadati</taxon>
        <taxon>Pseudomonadota</taxon>
        <taxon>Gammaproteobacteria</taxon>
        <taxon>Alteromonadales</taxon>
        <taxon>Psychromonadaceae</taxon>
        <taxon>Corallincola</taxon>
    </lineage>
</organism>
<dbReference type="InterPro" id="IPR015017">
    <property type="entry name" value="DUF1904"/>
</dbReference>
<dbReference type="Pfam" id="PF08921">
    <property type="entry name" value="DUF1904"/>
    <property type="match status" value="1"/>
</dbReference>
<dbReference type="OrthoDB" id="5587545at2"/>
<dbReference type="RefSeq" id="WP_114337944.1">
    <property type="nucleotide sequence ID" value="NZ_QPID01000004.1"/>
</dbReference>
<sequence length="109" mass="12379">MPHLRFRGVSEQAIQNMSQALVDDLSQLLGSGRDHFTLECVSSSFIFDGDKVSPEPMVEVLWFPRPQTVQDQFAHLVTQALRDQGETQDIAVFFQVLSAEAYYDNGEHY</sequence>
<dbReference type="EMBL" id="QPID01000004">
    <property type="protein sequence ID" value="RCU50455.1"/>
    <property type="molecule type" value="Genomic_DNA"/>
</dbReference>
<comment type="caution">
    <text evidence="1">The sequence shown here is derived from an EMBL/GenBank/DDBJ whole genome shotgun (WGS) entry which is preliminary data.</text>
</comment>
<keyword evidence="2" id="KW-1185">Reference proteome</keyword>
<reference evidence="1 2" key="1">
    <citation type="submission" date="2018-07" db="EMBL/GenBank/DDBJ databases">
        <title>Corallincola holothuriorum sp. nov., a new facultative anaerobe isolated from sea cucumber Apostichopus japonicus.</title>
        <authorList>
            <person name="Xia H."/>
        </authorList>
    </citation>
    <scope>NUCLEOTIDE SEQUENCE [LARGE SCALE GENOMIC DNA]</scope>
    <source>
        <strain evidence="1 2">C4</strain>
    </source>
</reference>
<protein>
    <submittedName>
        <fullName evidence="1">DUF1904 domain-containing protein</fullName>
    </submittedName>
</protein>
<name>A0A368NL05_9GAMM</name>
<evidence type="ECO:0000313" key="2">
    <source>
        <dbReference type="Proteomes" id="UP000252558"/>
    </source>
</evidence>
<dbReference type="SUPFAM" id="SSF55331">
    <property type="entry name" value="Tautomerase/MIF"/>
    <property type="match status" value="1"/>
</dbReference>
<dbReference type="AlphaFoldDB" id="A0A368NL05"/>